<dbReference type="InterPro" id="IPR004360">
    <property type="entry name" value="Glyas_Fos-R_dOase_dom"/>
</dbReference>
<dbReference type="PANTHER" id="PTHR36113">
    <property type="entry name" value="LYASE, PUTATIVE-RELATED-RELATED"/>
    <property type="match status" value="1"/>
</dbReference>
<dbReference type="Gene3D" id="3.10.180.10">
    <property type="entry name" value="2,3-Dihydroxybiphenyl 1,2-Dioxygenase, domain 1"/>
    <property type="match status" value="1"/>
</dbReference>
<dbReference type="EMBL" id="JWIY01000002">
    <property type="protein sequence ID" value="KIC77769.1"/>
    <property type="molecule type" value="Genomic_DNA"/>
</dbReference>
<dbReference type="eggNOG" id="COG0346">
    <property type="taxonomic scope" value="Bacteria"/>
</dbReference>
<dbReference type="RefSeq" id="WP_006269802.1">
    <property type="nucleotide sequence ID" value="NZ_CAUTAL010000001.1"/>
</dbReference>
<organism evidence="1 2">
    <name type="scientific">Streptococcus constellatus</name>
    <dbReference type="NCBI Taxonomy" id="76860"/>
    <lineage>
        <taxon>Bacteria</taxon>
        <taxon>Bacillati</taxon>
        <taxon>Bacillota</taxon>
        <taxon>Bacilli</taxon>
        <taxon>Lactobacillales</taxon>
        <taxon>Streptococcaceae</taxon>
        <taxon>Streptococcus</taxon>
        <taxon>Streptococcus anginosus group</taxon>
    </lineage>
</organism>
<dbReference type="InterPro" id="IPR029068">
    <property type="entry name" value="Glyas_Bleomycin-R_OHBP_Dase"/>
</dbReference>
<evidence type="ECO:0000313" key="1">
    <source>
        <dbReference type="EMBL" id="KIC77769.1"/>
    </source>
</evidence>
<name>A0A0C1HKG9_STRCV</name>
<protein>
    <submittedName>
        <fullName evidence="1">Glyoxalase</fullName>
    </submittedName>
</protein>
<dbReference type="STRING" id="862969.SCI_0276"/>
<dbReference type="AlphaFoldDB" id="A0A0C1HKG9"/>
<dbReference type="PROSITE" id="PS51819">
    <property type="entry name" value="VOC"/>
    <property type="match status" value="1"/>
</dbReference>
<dbReference type="GeneID" id="93848241"/>
<accession>A0A0C1HKG9</accession>
<dbReference type="OrthoDB" id="9789012at2"/>
<dbReference type="InterPro" id="IPR037523">
    <property type="entry name" value="VOC_core"/>
</dbReference>
<evidence type="ECO:0000313" key="2">
    <source>
        <dbReference type="Proteomes" id="UP000031339"/>
    </source>
</evidence>
<dbReference type="SUPFAM" id="SSF54593">
    <property type="entry name" value="Glyoxalase/Bleomycin resistance protein/Dihydroxybiphenyl dioxygenase"/>
    <property type="match status" value="1"/>
</dbReference>
<proteinExistence type="predicted"/>
<dbReference type="Proteomes" id="UP000031339">
    <property type="component" value="Unassembled WGS sequence"/>
</dbReference>
<comment type="caution">
    <text evidence="1">The sequence shown here is derived from an EMBL/GenBank/DDBJ whole genome shotgun (WGS) entry which is preliminary data.</text>
</comment>
<dbReference type="Pfam" id="PF00903">
    <property type="entry name" value="Glyoxalase"/>
    <property type="match status" value="1"/>
</dbReference>
<dbReference type="PANTHER" id="PTHR36113:SF1">
    <property type="entry name" value="GLYOXALASE_BLEOMYCIN RESISTANCE PROTEIN_DIOXYGENASE"/>
    <property type="match status" value="1"/>
</dbReference>
<sequence>MKIEHAALYVRDLEGAKRFFETYFEAKSNQLYHNKKTGFQSYFLSFDEGARLEIMTRKEGLAENNQELLFLGYHHLAFSLGSREKVNELTARLQADGYQLLSGPRLTGDGYYESCILALEGNQIELTV</sequence>
<reference evidence="1 2" key="1">
    <citation type="submission" date="2014-12" db="EMBL/GenBank/DDBJ databases">
        <title>Partial genome sequence of Streptococcus constellatus KCOM 1650 (= ChDC B144).</title>
        <authorList>
            <person name="Kook J.-K."/>
            <person name="Park S.-N."/>
            <person name="Lim Y.K."/>
            <person name="Jo E."/>
        </authorList>
    </citation>
    <scope>NUCLEOTIDE SEQUENCE [LARGE SCALE GENOMIC DNA]</scope>
    <source>
        <strain evidence="1 2">KCOM 1650</strain>
    </source>
</reference>
<dbReference type="InterPro" id="IPR051332">
    <property type="entry name" value="Fosfomycin_Res_Enzymes"/>
</dbReference>
<gene>
    <name evidence="1" type="ORF">RN79_06085</name>
</gene>